<proteinExistence type="predicted"/>
<dbReference type="EMBL" id="SNRW01008896">
    <property type="protein sequence ID" value="KAA6378824.1"/>
    <property type="molecule type" value="Genomic_DNA"/>
</dbReference>
<dbReference type="OrthoDB" id="201709at2759"/>
<gene>
    <name evidence="1" type="ORF">EZS28_025649</name>
</gene>
<dbReference type="SUPFAM" id="SSF48371">
    <property type="entry name" value="ARM repeat"/>
    <property type="match status" value="1"/>
</dbReference>
<accession>A0A5J4V8K6</accession>
<reference evidence="1 2" key="1">
    <citation type="submission" date="2019-03" db="EMBL/GenBank/DDBJ databases">
        <title>Single cell metagenomics reveals metabolic interactions within the superorganism composed of flagellate Streblomastix strix and complex community of Bacteroidetes bacteria on its surface.</title>
        <authorList>
            <person name="Treitli S.C."/>
            <person name="Kolisko M."/>
            <person name="Husnik F."/>
            <person name="Keeling P."/>
            <person name="Hampl V."/>
        </authorList>
    </citation>
    <scope>NUCLEOTIDE SEQUENCE [LARGE SCALE GENOMIC DNA]</scope>
    <source>
        <strain evidence="1">ST1C</strain>
    </source>
</reference>
<dbReference type="InterPro" id="IPR011989">
    <property type="entry name" value="ARM-like"/>
</dbReference>
<evidence type="ECO:0008006" key="3">
    <source>
        <dbReference type="Google" id="ProtNLM"/>
    </source>
</evidence>
<protein>
    <recommendedName>
        <fullName evidence="3">Armadillo repeat-containing protein 8</fullName>
    </recommendedName>
</protein>
<evidence type="ECO:0000313" key="1">
    <source>
        <dbReference type="EMBL" id="KAA6378824.1"/>
    </source>
</evidence>
<comment type="caution">
    <text evidence="1">The sequence shown here is derived from an EMBL/GenBank/DDBJ whole genome shotgun (WGS) entry which is preliminary data.</text>
</comment>
<organism evidence="1 2">
    <name type="scientific">Streblomastix strix</name>
    <dbReference type="NCBI Taxonomy" id="222440"/>
    <lineage>
        <taxon>Eukaryota</taxon>
        <taxon>Metamonada</taxon>
        <taxon>Preaxostyla</taxon>
        <taxon>Oxymonadida</taxon>
        <taxon>Streblomastigidae</taxon>
        <taxon>Streblomastix</taxon>
    </lineage>
</organism>
<dbReference type="InterPro" id="IPR016024">
    <property type="entry name" value="ARM-type_fold"/>
</dbReference>
<evidence type="ECO:0000313" key="2">
    <source>
        <dbReference type="Proteomes" id="UP000324800"/>
    </source>
</evidence>
<sequence>MPSGGPSLARDSGVIEAACTLLNQSQSTQIKQLCGVVCASLIAMLLKNNERKKLAIESGVIDALLNLLITYPLDNISMSHIWAIFIFTYSSSNEIRLLLISKNTFKALFRLFDHPNVFIVNRAVVSISNILLAGIDTTLASQPHPHFAYVQGCDGIQKLFALFQKNLSQCSRNFCVICICSLIRAKELPNEVK</sequence>
<name>A0A5J4V8K6_9EUKA</name>
<dbReference type="Proteomes" id="UP000324800">
    <property type="component" value="Unassembled WGS sequence"/>
</dbReference>
<dbReference type="Gene3D" id="1.25.10.10">
    <property type="entry name" value="Leucine-rich Repeat Variant"/>
    <property type="match status" value="1"/>
</dbReference>
<dbReference type="AlphaFoldDB" id="A0A5J4V8K6"/>